<organism evidence="1">
    <name type="scientific">Pararge aegeria</name>
    <name type="common">speckled wood butterfly</name>
    <dbReference type="NCBI Taxonomy" id="116150"/>
    <lineage>
        <taxon>Eukaryota</taxon>
        <taxon>Metazoa</taxon>
        <taxon>Ecdysozoa</taxon>
        <taxon>Arthropoda</taxon>
        <taxon>Hexapoda</taxon>
        <taxon>Insecta</taxon>
        <taxon>Pterygota</taxon>
        <taxon>Neoptera</taxon>
        <taxon>Endopterygota</taxon>
        <taxon>Lepidoptera</taxon>
        <taxon>Glossata</taxon>
        <taxon>Ditrysia</taxon>
        <taxon>Papilionoidea</taxon>
        <taxon>Nymphalidae</taxon>
        <taxon>Satyrinae</taxon>
        <taxon>Satyrini</taxon>
        <taxon>Parargina</taxon>
        <taxon>Pararge</taxon>
    </lineage>
</organism>
<feature type="non-terminal residue" evidence="1">
    <location>
        <position position="1"/>
    </location>
</feature>
<dbReference type="PANTHER" id="PTHR16525">
    <property type="entry name" value="PROTEIN C12ORF4"/>
    <property type="match status" value="1"/>
</dbReference>
<dbReference type="GO" id="GO:0005737">
    <property type="term" value="C:cytoplasm"/>
    <property type="evidence" value="ECO:0007669"/>
    <property type="project" value="TreeGrafter"/>
</dbReference>
<accession>S4NTN8</accession>
<protein>
    <submittedName>
        <fullName evidence="1">Uncharacterized protein</fullName>
    </submittedName>
</protein>
<sequence length="68" mass="7989">VEATYAQTVMNMLKSRDDDIEKLTQKQTEEMEEKMRLLNTVTTEEEINELAVQHFEQQSLAAGRWDSR</sequence>
<proteinExistence type="predicted"/>
<reference evidence="1" key="1">
    <citation type="journal article" date="2013" name="BMC Genomics">
        <title>Unscrambling butterfly oogenesis.</title>
        <authorList>
            <person name="Carter J.M."/>
            <person name="Baker S.C."/>
            <person name="Pink R."/>
            <person name="Carter D.R."/>
            <person name="Collins A."/>
            <person name="Tomlin J."/>
            <person name="Gibbs M."/>
            <person name="Breuker C.J."/>
        </authorList>
    </citation>
    <scope>NUCLEOTIDE SEQUENCE</scope>
    <source>
        <tissue evidence="1">Ovary</tissue>
    </source>
</reference>
<dbReference type="AlphaFoldDB" id="S4NTN8"/>
<feature type="non-terminal residue" evidence="1">
    <location>
        <position position="68"/>
    </location>
</feature>
<dbReference type="PANTHER" id="PTHR16525:SF0">
    <property type="entry name" value="PROTEIN C12ORF4"/>
    <property type="match status" value="1"/>
</dbReference>
<evidence type="ECO:0000313" key="1">
    <source>
        <dbReference type="EMBL" id="JAA78943.1"/>
    </source>
</evidence>
<dbReference type="Pfam" id="PF10154">
    <property type="entry name" value="Fy-3"/>
    <property type="match status" value="1"/>
</dbReference>
<name>S4NTN8_9NEOP</name>
<dbReference type="EMBL" id="GAIX01013617">
    <property type="protein sequence ID" value="JAA78943.1"/>
    <property type="molecule type" value="Transcribed_RNA"/>
</dbReference>
<dbReference type="InterPro" id="IPR019311">
    <property type="entry name" value="Fy-3"/>
</dbReference>
<reference evidence="1" key="2">
    <citation type="submission" date="2013-05" db="EMBL/GenBank/DDBJ databases">
        <authorList>
            <person name="Carter J.-M."/>
            <person name="Baker S.C."/>
            <person name="Pink R."/>
            <person name="Carter D.R.F."/>
            <person name="Collins A."/>
            <person name="Tomlin J."/>
            <person name="Gibbs M."/>
            <person name="Breuker C.J."/>
        </authorList>
    </citation>
    <scope>NUCLEOTIDE SEQUENCE</scope>
    <source>
        <tissue evidence="1">Ovary</tissue>
    </source>
</reference>